<dbReference type="AlphaFoldDB" id="S7ZK91"/>
<evidence type="ECO:0000256" key="1">
    <source>
        <dbReference type="SAM" id="MobiDB-lite"/>
    </source>
</evidence>
<accession>S7ZK91</accession>
<dbReference type="SUPFAM" id="SSF51197">
    <property type="entry name" value="Clavaminate synthase-like"/>
    <property type="match status" value="1"/>
</dbReference>
<evidence type="ECO:0000313" key="3">
    <source>
        <dbReference type="Proteomes" id="UP000019376"/>
    </source>
</evidence>
<dbReference type="HOGENOM" id="CLU_049199_0_0_1"/>
<dbReference type="PhylomeDB" id="S7ZK91"/>
<dbReference type="eggNOG" id="ENOG502QZ63">
    <property type="taxonomic scope" value="Eukaryota"/>
</dbReference>
<dbReference type="PANTHER" id="PTHR31630">
    <property type="entry name" value="PHYTANOYL-COA DIOXYGENASE-RELATED-RELATED"/>
    <property type="match status" value="1"/>
</dbReference>
<dbReference type="PANTHER" id="PTHR31630:SF7">
    <property type="entry name" value="PHYTANOYL-COA DIOXYGENASE"/>
    <property type="match status" value="1"/>
</dbReference>
<reference evidence="2 3" key="1">
    <citation type="journal article" date="2013" name="PLoS ONE">
        <title>Genomic and secretomic analyses reveal unique features of the lignocellulolytic enzyme system of Penicillium decumbens.</title>
        <authorList>
            <person name="Liu G."/>
            <person name="Zhang L."/>
            <person name="Wei X."/>
            <person name="Zou G."/>
            <person name="Qin Y."/>
            <person name="Ma L."/>
            <person name="Li J."/>
            <person name="Zheng H."/>
            <person name="Wang S."/>
            <person name="Wang C."/>
            <person name="Xun L."/>
            <person name="Zhao G.-P."/>
            <person name="Zhou Z."/>
            <person name="Qu Y."/>
        </authorList>
    </citation>
    <scope>NUCLEOTIDE SEQUENCE [LARGE SCALE GENOMIC DNA]</scope>
    <source>
        <strain evidence="3">114-2 / CGMCC 5302</strain>
    </source>
</reference>
<dbReference type="InterPro" id="IPR008775">
    <property type="entry name" value="Phytyl_CoA_dOase-like"/>
</dbReference>
<proteinExistence type="predicted"/>
<keyword evidence="3" id="KW-1185">Reference proteome</keyword>
<organism evidence="2 3">
    <name type="scientific">Penicillium oxalicum (strain 114-2 / CGMCC 5302)</name>
    <name type="common">Penicillium decumbens</name>
    <dbReference type="NCBI Taxonomy" id="933388"/>
    <lineage>
        <taxon>Eukaryota</taxon>
        <taxon>Fungi</taxon>
        <taxon>Dikarya</taxon>
        <taxon>Ascomycota</taxon>
        <taxon>Pezizomycotina</taxon>
        <taxon>Eurotiomycetes</taxon>
        <taxon>Eurotiomycetidae</taxon>
        <taxon>Eurotiales</taxon>
        <taxon>Aspergillaceae</taxon>
        <taxon>Penicillium</taxon>
    </lineage>
</organism>
<feature type="compositionally biased region" description="Basic and acidic residues" evidence="1">
    <location>
        <begin position="311"/>
        <end position="330"/>
    </location>
</feature>
<protein>
    <recommendedName>
        <fullName evidence="4">Phytanoyl-CoA dioxygenase</fullName>
    </recommendedName>
</protein>
<dbReference type="Gene3D" id="2.60.120.620">
    <property type="entry name" value="q2cbj1_9rhob like domain"/>
    <property type="match status" value="1"/>
</dbReference>
<dbReference type="Proteomes" id="UP000019376">
    <property type="component" value="Unassembled WGS sequence"/>
</dbReference>
<name>S7ZK91_PENO1</name>
<gene>
    <name evidence="2" type="ORF">PDE_06004</name>
</gene>
<evidence type="ECO:0008006" key="4">
    <source>
        <dbReference type="Google" id="ProtNLM"/>
    </source>
</evidence>
<feature type="region of interest" description="Disordered" evidence="1">
    <location>
        <begin position="291"/>
        <end position="330"/>
    </location>
</feature>
<dbReference type="OrthoDB" id="445007at2759"/>
<dbReference type="Pfam" id="PF05721">
    <property type="entry name" value="PhyH"/>
    <property type="match status" value="1"/>
</dbReference>
<evidence type="ECO:0000313" key="2">
    <source>
        <dbReference type="EMBL" id="EPS31050.1"/>
    </source>
</evidence>
<sequence>MSTTTITTTTTETVPVNPNLHGHGAMRLDGTDEQFGDWRDDLARDGYAVIKAAIPREKALGYADQMYTWLENFKLGFDRNDLSTVHKDRLPVINEKGMCLAYGLSHEDFVWGVRSEPGVVGAFEKVYDDEDLIVSFDAINFQFPNRTDLPPNKPWPHQDQDPAKHGFRCMQGLVNLLPNGPEDGGLIVCKGGHLLSEEFHRDMADEERIPAWTPEWYGFTDRGMKWLEDHGCEWIKISAEPGDLLVWDSRTPHYNLSPKRDQPRFAVYTCFMPVADATQEDLRRKKDAFDRRVGTTHWPNARHTGSNVAQRDGKPDPHNRDRPVNDPKLSERAFKLTGIPYIKDESATIKQTTVSA</sequence>
<dbReference type="EMBL" id="KB644412">
    <property type="protein sequence ID" value="EPS31050.1"/>
    <property type="molecule type" value="Genomic_DNA"/>
</dbReference>